<dbReference type="KEGG" id="cprv:CYPRO_0780"/>
<sequence length="32" mass="3769">MREMAMRFMATMLNLPGSQLRRGDIFVEIKPQ</sequence>
<accession>A0A345UHW1</accession>
<proteinExistence type="predicted"/>
<gene>
    <name evidence="1" type="ORF">CYPRO_0780</name>
</gene>
<dbReference type="EMBL" id="CP027806">
    <property type="protein sequence ID" value="AXJ00063.1"/>
    <property type="molecule type" value="Genomic_DNA"/>
</dbReference>
<dbReference type="AlphaFoldDB" id="A0A345UHW1"/>
<evidence type="ECO:0000313" key="1">
    <source>
        <dbReference type="EMBL" id="AXJ00063.1"/>
    </source>
</evidence>
<keyword evidence="2" id="KW-1185">Reference proteome</keyword>
<dbReference type="Proteomes" id="UP000254808">
    <property type="component" value="Chromosome"/>
</dbReference>
<name>A0A345UHW1_9BACT</name>
<organism evidence="1 2">
    <name type="scientific">Cyclonatronum proteinivorum</name>
    <dbReference type="NCBI Taxonomy" id="1457365"/>
    <lineage>
        <taxon>Bacteria</taxon>
        <taxon>Pseudomonadati</taxon>
        <taxon>Balneolota</taxon>
        <taxon>Balneolia</taxon>
        <taxon>Balneolales</taxon>
        <taxon>Cyclonatronaceae</taxon>
        <taxon>Cyclonatronum</taxon>
    </lineage>
</organism>
<evidence type="ECO:0000313" key="2">
    <source>
        <dbReference type="Proteomes" id="UP000254808"/>
    </source>
</evidence>
<reference evidence="1 2" key="1">
    <citation type="submission" date="2018-03" db="EMBL/GenBank/DDBJ databases">
        <title>Phenotypic and genomic properties of Cyclonatronum proteinivorum gen. nov., sp. nov., a haloalkaliphilic bacteroidete from soda lakes possessing Na+-translocating rhodopsin.</title>
        <authorList>
            <person name="Toshchakov S.V."/>
            <person name="Korzhenkov A."/>
            <person name="Samarov N.I."/>
            <person name="Kublanov I.V."/>
            <person name="Muntyan M.S."/>
            <person name="Sorokin D.Y."/>
        </authorList>
    </citation>
    <scope>NUCLEOTIDE SEQUENCE [LARGE SCALE GENOMIC DNA]</scope>
    <source>
        <strain evidence="1 2">Omega</strain>
    </source>
</reference>
<protein>
    <submittedName>
        <fullName evidence="1">Uncharacterized protein</fullName>
    </submittedName>
</protein>